<evidence type="ECO:0000313" key="2">
    <source>
        <dbReference type="EMBL" id="ADE14352.1"/>
    </source>
</evidence>
<dbReference type="Proteomes" id="UP000001844">
    <property type="component" value="Chromosome"/>
</dbReference>
<feature type="signal peptide" evidence="1">
    <location>
        <begin position="1"/>
        <end position="22"/>
    </location>
</feature>
<name>D5BZQ7_NITHN</name>
<protein>
    <submittedName>
        <fullName evidence="2">Uncharacterized protein</fullName>
    </submittedName>
</protein>
<gene>
    <name evidence="2" type="ordered locus">Nhal_1190</name>
</gene>
<feature type="chain" id="PRO_5003070220" evidence="1">
    <location>
        <begin position="23"/>
        <end position="295"/>
    </location>
</feature>
<dbReference type="HOGENOM" id="CLU_942797_0_0_6"/>
<reference evidence="3" key="1">
    <citation type="submission" date="2010-04" db="EMBL/GenBank/DDBJ databases">
        <title>Complete genome sequence of Nitrosococcus halophilus Nc4, a salt-adapted, aerobic obligate ammonia-oxidizing sulfur purple bacterium.</title>
        <authorList>
            <consortium name="US DOE Joint Genome Institute"/>
            <person name="Campbell M.A."/>
            <person name="Malfatti S.A."/>
            <person name="Chain P.S.G."/>
            <person name="Heidelberg J.F."/>
            <person name="Ward B.B."/>
            <person name="Klotz M.G."/>
        </authorList>
    </citation>
    <scope>NUCLEOTIDE SEQUENCE [LARGE SCALE GENOMIC DNA]</scope>
    <source>
        <strain evidence="3">Nc4</strain>
    </source>
</reference>
<dbReference type="AlphaFoldDB" id="D5BZQ7"/>
<evidence type="ECO:0000256" key="1">
    <source>
        <dbReference type="SAM" id="SignalP"/>
    </source>
</evidence>
<evidence type="ECO:0000313" key="3">
    <source>
        <dbReference type="Proteomes" id="UP000001844"/>
    </source>
</evidence>
<dbReference type="EMBL" id="CP001798">
    <property type="protein sequence ID" value="ADE14352.1"/>
    <property type="molecule type" value="Genomic_DNA"/>
</dbReference>
<dbReference type="RefSeq" id="WP_013032243.1">
    <property type="nucleotide sequence ID" value="NC_013960.1"/>
</dbReference>
<organism evidence="2 3">
    <name type="scientific">Nitrosococcus halophilus (strain Nc4)</name>
    <dbReference type="NCBI Taxonomy" id="472759"/>
    <lineage>
        <taxon>Bacteria</taxon>
        <taxon>Pseudomonadati</taxon>
        <taxon>Pseudomonadota</taxon>
        <taxon>Gammaproteobacteria</taxon>
        <taxon>Chromatiales</taxon>
        <taxon>Chromatiaceae</taxon>
        <taxon>Nitrosococcus</taxon>
    </lineage>
</organism>
<keyword evidence="1" id="KW-0732">Signal</keyword>
<dbReference type="STRING" id="472759.Nhal_1190"/>
<dbReference type="KEGG" id="nhl:Nhal_1190"/>
<dbReference type="eggNOG" id="COG2706">
    <property type="taxonomic scope" value="Bacteria"/>
</dbReference>
<keyword evidence="3" id="KW-1185">Reference proteome</keyword>
<sequence>MTQKKIWIGALGILIASGTPLAQETTTIDFEDKAGQTEFSEGGANFSGGIAETEGITALYSSGAFAYSIETDEDVGEVVFDQPVDSVSFFFVHEAGMSPGEATAFNATNNAIAMVSSNDPTTFNDPANFVDMDPPQPIARIEFRGAGLMIDDFSFTRQGGPPGINFGHNGTWFNPDTSGQGFFIDVVPSRQEIVASWFTFNIEGTGQRWFTAQGTFEDNRAELTLFETTGGVLNDPTPVVTTEVGTLTFEFQNCTNGTANFDIPGEGLSGAMSIIKLVPDVVCNNFANGPLIVRD</sequence>
<proteinExistence type="predicted"/>
<accession>D5BZQ7</accession>